<organism evidence="8">
    <name type="scientific">Culicoides sonorensis</name>
    <name type="common">Biting midge</name>
    <dbReference type="NCBI Taxonomy" id="179676"/>
    <lineage>
        <taxon>Eukaryota</taxon>
        <taxon>Metazoa</taxon>
        <taxon>Ecdysozoa</taxon>
        <taxon>Arthropoda</taxon>
        <taxon>Hexapoda</taxon>
        <taxon>Insecta</taxon>
        <taxon>Pterygota</taxon>
        <taxon>Neoptera</taxon>
        <taxon>Endopterygota</taxon>
        <taxon>Diptera</taxon>
        <taxon>Nematocera</taxon>
        <taxon>Chironomoidea</taxon>
        <taxon>Ceratopogonidae</taxon>
        <taxon>Ceratopogoninae</taxon>
        <taxon>Culicoides</taxon>
        <taxon>Monoculicoides</taxon>
    </lineage>
</organism>
<feature type="region of interest" description="Disordered" evidence="6">
    <location>
        <begin position="453"/>
        <end position="538"/>
    </location>
</feature>
<evidence type="ECO:0000313" key="9">
    <source>
        <dbReference type="EMBL" id="SSX26274.1"/>
    </source>
</evidence>
<evidence type="ECO:0000256" key="1">
    <source>
        <dbReference type="ARBA" id="ARBA00001974"/>
    </source>
</evidence>
<dbReference type="InterPro" id="IPR023209">
    <property type="entry name" value="DAO"/>
</dbReference>
<gene>
    <name evidence="8" type="primary">CSON013271</name>
</gene>
<evidence type="ECO:0000256" key="4">
    <source>
        <dbReference type="ARBA" id="ARBA00022827"/>
    </source>
</evidence>
<feature type="region of interest" description="Disordered" evidence="6">
    <location>
        <begin position="722"/>
        <end position="793"/>
    </location>
</feature>
<dbReference type="PROSITE" id="PS50882">
    <property type="entry name" value="YTH"/>
    <property type="match status" value="1"/>
</dbReference>
<dbReference type="InterPro" id="IPR007275">
    <property type="entry name" value="YTH_domain"/>
</dbReference>
<dbReference type="GO" id="GO:0071949">
    <property type="term" value="F:FAD binding"/>
    <property type="evidence" value="ECO:0007669"/>
    <property type="project" value="InterPro"/>
</dbReference>
<dbReference type="AlphaFoldDB" id="A0A336KRA4"/>
<dbReference type="Gene3D" id="3.10.590.10">
    <property type="entry name" value="ph1033 like domains"/>
    <property type="match status" value="1"/>
</dbReference>
<dbReference type="Pfam" id="PF04146">
    <property type="entry name" value="YTH"/>
    <property type="match status" value="1"/>
</dbReference>
<evidence type="ECO:0000256" key="5">
    <source>
        <dbReference type="ARBA" id="ARBA00023002"/>
    </source>
</evidence>
<dbReference type="SUPFAM" id="SSF51971">
    <property type="entry name" value="Nucleotide-binding domain"/>
    <property type="match status" value="1"/>
</dbReference>
<feature type="compositionally biased region" description="Low complexity" evidence="6">
    <location>
        <begin position="477"/>
        <end position="490"/>
    </location>
</feature>
<comment type="similarity">
    <text evidence="2">Belongs to the DAMOX/DASOX family.</text>
</comment>
<evidence type="ECO:0000256" key="6">
    <source>
        <dbReference type="SAM" id="MobiDB-lite"/>
    </source>
</evidence>
<feature type="compositionally biased region" description="Polar residues" evidence="6">
    <location>
        <begin position="506"/>
        <end position="523"/>
    </location>
</feature>
<dbReference type="CDD" id="cd21134">
    <property type="entry name" value="YTH"/>
    <property type="match status" value="1"/>
</dbReference>
<dbReference type="Gene3D" id="3.30.9.10">
    <property type="entry name" value="D-Amino Acid Oxidase, subunit A, domain 2"/>
    <property type="match status" value="1"/>
</dbReference>
<feature type="compositionally biased region" description="Basic and acidic residues" evidence="6">
    <location>
        <begin position="867"/>
        <end position="897"/>
    </location>
</feature>
<feature type="compositionally biased region" description="Low complexity" evidence="6">
    <location>
        <begin position="722"/>
        <end position="735"/>
    </location>
</feature>
<feature type="compositionally biased region" description="Basic and acidic residues" evidence="6">
    <location>
        <begin position="454"/>
        <end position="471"/>
    </location>
</feature>
<dbReference type="SUPFAM" id="SSF54373">
    <property type="entry name" value="FAD-linked reductases, C-terminal domain"/>
    <property type="match status" value="1"/>
</dbReference>
<feature type="compositionally biased region" description="Basic and acidic residues" evidence="6">
    <location>
        <begin position="907"/>
        <end position="924"/>
    </location>
</feature>
<dbReference type="PANTHER" id="PTHR11530:SF17">
    <property type="entry name" value="RE49860P"/>
    <property type="match status" value="1"/>
</dbReference>
<name>A0A336KRA4_CULSO</name>
<evidence type="ECO:0000256" key="3">
    <source>
        <dbReference type="ARBA" id="ARBA00022630"/>
    </source>
</evidence>
<dbReference type="GO" id="GO:0003884">
    <property type="term" value="F:D-amino-acid oxidase activity"/>
    <property type="evidence" value="ECO:0007669"/>
    <property type="project" value="InterPro"/>
</dbReference>
<feature type="region of interest" description="Disordered" evidence="6">
    <location>
        <begin position="848"/>
        <end position="931"/>
    </location>
</feature>
<accession>A0A336KRA4</accession>
<dbReference type="EMBL" id="UFQT01000664">
    <property type="protein sequence ID" value="SSX26274.1"/>
    <property type="molecule type" value="Genomic_DNA"/>
</dbReference>
<dbReference type="VEuPathDB" id="VectorBase:CSON013271"/>
<dbReference type="EMBL" id="UFQS01000664">
    <property type="protein sequence ID" value="SSX05915.1"/>
    <property type="molecule type" value="Genomic_DNA"/>
</dbReference>
<keyword evidence="4" id="KW-0274">FAD</keyword>
<keyword evidence="5" id="KW-0560">Oxidoreductase</keyword>
<dbReference type="PANTHER" id="PTHR11530">
    <property type="entry name" value="D-AMINO ACID OXIDASE"/>
    <property type="match status" value="1"/>
</dbReference>
<proteinExistence type="inferred from homology"/>
<sequence>MKFNVPSMKVPCPIRSGPNSKISVTSSYFSWTSAACKAIPKPLLRASVKTEMKSWKPKTNYQIQEFDKMLVQYPLLPNLHTLIFSISIMLNYTMIHLKEKMNICVVGAGVVGLTTALEMQKEYRNANITIIADKVLKDTTSDVAAGIFRPGISFSGPTPEITNKWLYDAYHHWDDLRKSSDASQIGVTELSGYIFSSRGKDMVRNHFMEKLCPKYRSVTEEELELCTGDWKYGSFFTTLLTDNSLYLPYALNKFKQQGGIYTQSKLNTFSDLDNKFNVKYDIVVNCTGLGAKYLCNDYKLVPIRGQVFKVNAPWIKMAFFGDYDTYIVPGFRAVTLGGCRNFDSYDDTWSKYDGAAIKERCEGMLPSLRKAEVVAQRVGLRPHRDPVRVEIEFQTKSDGSHRKIVHNYGHGGYGVLSAPGTSIHAVKLVGDVLKGLDENESDINAALQQLEDTFDTRSEASDTSEKGDSNKNHHNNNDSSMSSVSSGGSSPKAKRRHKSGGESKSSDTNNHASTKNKSRSSASPDAKKQKTEGGSKSGKSYDYMTKLNYLFRDARFYVIKSNNADNVTLSKTKGVWATLPQNEANLNRAFKECRNVLLIFSVKESGKFAGFARMSCESKRGPSVDWVLPPGISAKALGGTFDIDWICKKELSFTCTTHLYNPWNEGKPVKIGRDGQEIEPKVAQELCKLFPEDDSIEMLPILKKSKESGRILREKGIKPVINRRPPMMSRNSSSRGGRDNGRGGSSRMTMRGGRKFMPGRRPMNGGPPFKKPPISPYSRDNRMPGGGKMPRYPSTTAAAEAYVADYMRQMQHHQLPPMPYAPPPGFPQLLEALPPALPRYYDGSLSADYPGSIRPPPPPSFFTTKSSADHRSNDRPTHHRNNDYNNSHRSDKERNPDRIPGQKRKLERSGGSDWNNHRNSDNNKRNYRGRR</sequence>
<protein>
    <submittedName>
        <fullName evidence="8">CSON013271 protein</fullName>
    </submittedName>
</protein>
<keyword evidence="3" id="KW-0285">Flavoprotein</keyword>
<dbReference type="Pfam" id="PF01266">
    <property type="entry name" value="DAO"/>
    <property type="match status" value="1"/>
</dbReference>
<feature type="domain" description="YTH" evidence="7">
    <location>
        <begin position="554"/>
        <end position="690"/>
    </location>
</feature>
<dbReference type="GO" id="GO:0003723">
    <property type="term" value="F:RNA binding"/>
    <property type="evidence" value="ECO:0007669"/>
    <property type="project" value="InterPro"/>
</dbReference>
<dbReference type="Gene3D" id="3.40.50.720">
    <property type="entry name" value="NAD(P)-binding Rossmann-like Domain"/>
    <property type="match status" value="1"/>
</dbReference>
<dbReference type="InterPro" id="IPR006076">
    <property type="entry name" value="FAD-dep_OxRdtase"/>
</dbReference>
<evidence type="ECO:0000256" key="2">
    <source>
        <dbReference type="ARBA" id="ARBA00006730"/>
    </source>
</evidence>
<dbReference type="GO" id="GO:0005737">
    <property type="term" value="C:cytoplasm"/>
    <property type="evidence" value="ECO:0007669"/>
    <property type="project" value="TreeGrafter"/>
</dbReference>
<comment type="cofactor">
    <cofactor evidence="1">
        <name>FAD</name>
        <dbReference type="ChEBI" id="CHEBI:57692"/>
    </cofactor>
</comment>
<dbReference type="GO" id="GO:0019478">
    <property type="term" value="P:D-amino acid catabolic process"/>
    <property type="evidence" value="ECO:0007669"/>
    <property type="project" value="TreeGrafter"/>
</dbReference>
<reference evidence="8" key="1">
    <citation type="submission" date="2018-04" db="EMBL/GenBank/DDBJ databases">
        <authorList>
            <person name="Go L.Y."/>
            <person name="Mitchell J.A."/>
        </authorList>
    </citation>
    <scope>NUCLEOTIDE SEQUENCE</scope>
    <source>
        <tissue evidence="8">Whole organism</tissue>
    </source>
</reference>
<reference evidence="9" key="2">
    <citation type="submission" date="2018-07" db="EMBL/GenBank/DDBJ databases">
        <authorList>
            <person name="Quirk P.G."/>
            <person name="Krulwich T.A."/>
        </authorList>
    </citation>
    <scope>NUCLEOTIDE SEQUENCE</scope>
</reference>
<feature type="compositionally biased region" description="Low complexity" evidence="6">
    <location>
        <begin position="759"/>
        <end position="768"/>
    </location>
</feature>
<evidence type="ECO:0000313" key="8">
    <source>
        <dbReference type="EMBL" id="SSX05915.1"/>
    </source>
</evidence>
<evidence type="ECO:0000259" key="7">
    <source>
        <dbReference type="PROSITE" id="PS50882"/>
    </source>
</evidence>